<dbReference type="InterPro" id="IPR013737">
    <property type="entry name" value="Bac_rhamnosid_N"/>
</dbReference>
<dbReference type="InterPro" id="IPR013783">
    <property type="entry name" value="Ig-like_fold"/>
</dbReference>
<evidence type="ECO:0000259" key="6">
    <source>
        <dbReference type="Pfam" id="PF08531"/>
    </source>
</evidence>
<dbReference type="InterPro" id="IPR008902">
    <property type="entry name" value="Rhamnosid_concanavalin"/>
</dbReference>
<dbReference type="InterPro" id="IPR016007">
    <property type="entry name" value="Alpha_rhamnosid"/>
</dbReference>
<proteinExistence type="predicted"/>
<feature type="domain" description="Alpha-L-rhamnosidase C-terminal" evidence="8">
    <location>
        <begin position="805"/>
        <end position="874"/>
    </location>
</feature>
<evidence type="ECO:0000259" key="5">
    <source>
        <dbReference type="Pfam" id="PF05592"/>
    </source>
</evidence>
<dbReference type="SUPFAM" id="SSF48208">
    <property type="entry name" value="Six-hairpin glycosidases"/>
    <property type="match status" value="1"/>
</dbReference>
<dbReference type="RefSeq" id="WP_199598363.1">
    <property type="nucleotide sequence ID" value="NZ_JAEHJZ010000016.1"/>
</dbReference>
<dbReference type="Pfam" id="PF05592">
    <property type="entry name" value="Bac_rhamnosid"/>
    <property type="match status" value="1"/>
</dbReference>
<protein>
    <recommendedName>
        <fullName evidence="2">alpha-L-rhamnosidase</fullName>
        <ecNumber evidence="2">3.2.1.40</ecNumber>
    </recommendedName>
</protein>
<organism evidence="9 10">
    <name type="scientific">Gelidibacter salicanalis</name>
    <dbReference type="NCBI Taxonomy" id="291193"/>
    <lineage>
        <taxon>Bacteria</taxon>
        <taxon>Pseudomonadati</taxon>
        <taxon>Bacteroidota</taxon>
        <taxon>Flavobacteriia</taxon>
        <taxon>Flavobacteriales</taxon>
        <taxon>Flavobacteriaceae</taxon>
        <taxon>Gelidibacter</taxon>
    </lineage>
</organism>
<dbReference type="InterPro" id="IPR008928">
    <property type="entry name" value="6-hairpin_glycosidase_sf"/>
</dbReference>
<dbReference type="Pfam" id="PF25788">
    <property type="entry name" value="Ig_Rha78A_N"/>
    <property type="match status" value="1"/>
</dbReference>
<evidence type="ECO:0000256" key="1">
    <source>
        <dbReference type="ARBA" id="ARBA00001445"/>
    </source>
</evidence>
<keyword evidence="3 9" id="KW-0378">Hydrolase</keyword>
<comment type="caution">
    <text evidence="9">The sequence shown here is derived from an EMBL/GenBank/DDBJ whole genome shotgun (WGS) entry which is preliminary data.</text>
</comment>
<feature type="signal peptide" evidence="4">
    <location>
        <begin position="1"/>
        <end position="25"/>
    </location>
</feature>
<dbReference type="EMBL" id="JAEHJZ010000016">
    <property type="protein sequence ID" value="MBJ7880523.1"/>
    <property type="molecule type" value="Genomic_DNA"/>
</dbReference>
<evidence type="ECO:0000259" key="7">
    <source>
        <dbReference type="Pfam" id="PF17389"/>
    </source>
</evidence>
<dbReference type="GO" id="GO:0030596">
    <property type="term" value="F:alpha-L-rhamnosidase activity"/>
    <property type="evidence" value="ECO:0007669"/>
    <property type="project" value="UniProtKB-EC"/>
</dbReference>
<dbReference type="PIRSF" id="PIRSF010631">
    <property type="entry name" value="A-rhamnsds"/>
    <property type="match status" value="1"/>
</dbReference>
<evidence type="ECO:0000259" key="8">
    <source>
        <dbReference type="Pfam" id="PF17390"/>
    </source>
</evidence>
<dbReference type="Gene3D" id="2.60.40.10">
    <property type="entry name" value="Immunoglobulins"/>
    <property type="match status" value="1"/>
</dbReference>
<dbReference type="Gene3D" id="2.60.420.10">
    <property type="entry name" value="Maltose phosphorylase, domain 3"/>
    <property type="match status" value="1"/>
</dbReference>
<dbReference type="PANTHER" id="PTHR33307:SF6">
    <property type="entry name" value="ALPHA-RHAMNOSIDASE (EUROFUNG)-RELATED"/>
    <property type="match status" value="1"/>
</dbReference>
<keyword evidence="4" id="KW-0732">Signal</keyword>
<feature type="domain" description="Alpha-L-rhamnosidase six-hairpin glycosidase" evidence="7">
    <location>
        <begin position="457"/>
        <end position="800"/>
    </location>
</feature>
<sequence>MRFIHKITFLNFLLFLTCSSNSLLAQQHLEVHKLVCEYHNNPIGIDIDVPRLSWQLLSGKENVMQTAYEIRVAYSLSALNTKTELLWDTGKINSDQSINIVYQGTPLKSMQRAYWQVRIWDNKNNVSKWSTPAFWEMGMLNTSDWKASWITMKDEAKSETSLPSQYYRKEFSTNKTVESARVYATSLGIYQLFLNGEKVSNQQFTPGFTSYKKRIQYQTYDVTSMLKKDNAIGAIVGDGWYRGYLGWDGLRSYYGDTLGLLVQLQVNYSDGTSEVITTNNSWKTSYGPILKSDIYNGETYDARLEMTGWAANGFNDANWKQTSVLDHSKEILVASNGLPVKITEEIKPIETIKTPKGELVFDLGQNIVGWAQIKVRGKKGDTITLKFAEVLDKDGNFFTTNLRAAEATDRFILKGDGEETFQPHFTFHGFRFIKVEGATPMADDITGMVIHSDMKPTGTFTCSDPLINQLQSNIQWGQRDNFLDIPTDCPQRDERVGWTGDAQVFSMTAGFNFDVASFYTKWLKDLALDQQPNGEVPNVIPDMWNNKLGGATGWADAAVIVPWTVYQTYGDVRILEQQYESMQAWVGYMERNAGDNYLWDQNRWHWGDWLAYHSDNPDYAGSVTEKDLIATAYFKYSTTLLSQIADVLGKTADAEKYKTLANNVKQAFIQEYITPNGRLLSHTQTAYALALSFDLVPEDRIQQAANYFAADVKKFGHLTTGFLGTPLLCSTLSSIGRDDLAFMLLNRKEYPSWLYPVTQGATTIWERWDTQKPDGTIIDGMNSFNHYAYGAIGEWLYNHVAGLSIDPENPGYKHILFNPHPGGGLTNATAEFKSMYGNVKSAWKIENGNFTYHVTIPPNTTGTVTLQNTNVSDVSLNSGQSKSEFFKTEKGVGIKLGSGIYVISYPLK</sequence>
<dbReference type="InterPro" id="IPR012341">
    <property type="entry name" value="6hp_glycosidase-like_sf"/>
</dbReference>
<feature type="domain" description="Bacterial alpha-L-rhamnosidase N-terminal" evidence="6">
    <location>
        <begin position="175"/>
        <end position="344"/>
    </location>
</feature>
<dbReference type="EC" id="3.2.1.40" evidence="2"/>
<feature type="chain" id="PRO_5037853834" description="alpha-L-rhamnosidase" evidence="4">
    <location>
        <begin position="26"/>
        <end position="908"/>
    </location>
</feature>
<dbReference type="Gene3D" id="1.50.10.10">
    <property type="match status" value="1"/>
</dbReference>
<keyword evidence="10" id="KW-1185">Reference proteome</keyword>
<evidence type="ECO:0000256" key="3">
    <source>
        <dbReference type="ARBA" id="ARBA00022801"/>
    </source>
</evidence>
<comment type="catalytic activity">
    <reaction evidence="1">
        <text>Hydrolysis of terminal non-reducing alpha-L-rhamnose residues in alpha-L-rhamnosides.</text>
        <dbReference type="EC" id="3.2.1.40"/>
    </reaction>
</comment>
<accession>A0A934KUM6</accession>
<dbReference type="Pfam" id="PF17389">
    <property type="entry name" value="Bac_rhamnosid6H"/>
    <property type="match status" value="1"/>
</dbReference>
<dbReference type="GO" id="GO:0005975">
    <property type="term" value="P:carbohydrate metabolic process"/>
    <property type="evidence" value="ECO:0007669"/>
    <property type="project" value="InterPro"/>
</dbReference>
<evidence type="ECO:0000313" key="9">
    <source>
        <dbReference type="EMBL" id="MBJ7880523.1"/>
    </source>
</evidence>
<dbReference type="Pfam" id="PF17390">
    <property type="entry name" value="Bac_rhamnosid_C"/>
    <property type="match status" value="1"/>
</dbReference>
<evidence type="ECO:0000256" key="4">
    <source>
        <dbReference type="SAM" id="SignalP"/>
    </source>
</evidence>
<dbReference type="InterPro" id="IPR035396">
    <property type="entry name" value="Bac_rhamnosid6H"/>
</dbReference>
<dbReference type="AlphaFoldDB" id="A0A934KUM6"/>
<dbReference type="InterPro" id="IPR035398">
    <property type="entry name" value="Bac_rhamnosid_C"/>
</dbReference>
<reference evidence="9 10" key="1">
    <citation type="submission" date="2020-09" db="EMBL/GenBank/DDBJ databases">
        <title>Draft genome of Gelidibacter salicanalis PAMC21136.</title>
        <authorList>
            <person name="Park H."/>
        </authorList>
    </citation>
    <scope>NUCLEOTIDE SEQUENCE [LARGE SCALE GENOMIC DNA]</scope>
    <source>
        <strain evidence="9 10">PAMC21136</strain>
    </source>
</reference>
<dbReference type="Gene3D" id="2.60.120.260">
    <property type="entry name" value="Galactose-binding domain-like"/>
    <property type="match status" value="2"/>
</dbReference>
<name>A0A934KUM6_9FLAO</name>
<evidence type="ECO:0000313" key="10">
    <source>
        <dbReference type="Proteomes" id="UP000662373"/>
    </source>
</evidence>
<dbReference type="PANTHER" id="PTHR33307">
    <property type="entry name" value="ALPHA-RHAMNOSIDASE (EUROFUNG)"/>
    <property type="match status" value="1"/>
</dbReference>
<gene>
    <name evidence="9" type="ORF">JEM65_07665</name>
</gene>
<feature type="domain" description="Alpha-L-rhamnosidase concanavalin-like" evidence="5">
    <location>
        <begin position="353"/>
        <end position="451"/>
    </location>
</feature>
<dbReference type="Proteomes" id="UP000662373">
    <property type="component" value="Unassembled WGS sequence"/>
</dbReference>
<evidence type="ECO:0000256" key="2">
    <source>
        <dbReference type="ARBA" id="ARBA00012652"/>
    </source>
</evidence>
<dbReference type="Pfam" id="PF08531">
    <property type="entry name" value="Bac_rhamnosid_N"/>
    <property type="match status" value="1"/>
</dbReference>